<sequence>MVLPGSEIPEWFGDKGIGSSLTIQLPSNCHQLKGIALCLVFLLPLPPRDRSSVIVNYDFHVKYKNGGHDDVVVDSLDFFELSYDSDHMILFYSLELVNKLRKYSGNEVTFEFYHHEGYSNDCRRRPVELKSWGVYLHFDESTGVQIFTR</sequence>
<evidence type="ECO:0000256" key="2">
    <source>
        <dbReference type="ARBA" id="ARBA00022737"/>
    </source>
</evidence>
<name>A0A6M2EE94_9ROSI</name>
<evidence type="ECO:0000259" key="3">
    <source>
        <dbReference type="Pfam" id="PF20160"/>
    </source>
</evidence>
<reference evidence="4" key="1">
    <citation type="submission" date="2020-03" db="EMBL/GenBank/DDBJ databases">
        <authorList>
            <person name="Zhang R."/>
        </authorList>
    </citation>
    <scope>NUCLEOTIDE SEQUENCE</scope>
</reference>
<proteinExistence type="predicted"/>
<accession>A0A6M2EE94</accession>
<keyword evidence="2" id="KW-0677">Repeat</keyword>
<feature type="domain" description="C-JID" evidence="3">
    <location>
        <begin position="3"/>
        <end position="138"/>
    </location>
</feature>
<dbReference type="InterPro" id="IPR045344">
    <property type="entry name" value="C-JID"/>
</dbReference>
<dbReference type="EMBL" id="GILB01003250">
    <property type="protein sequence ID" value="NUU83583.1"/>
    <property type="molecule type" value="Transcribed_RNA"/>
</dbReference>
<organism evidence="4">
    <name type="scientific">Populus davidiana</name>
    <dbReference type="NCBI Taxonomy" id="266767"/>
    <lineage>
        <taxon>Eukaryota</taxon>
        <taxon>Viridiplantae</taxon>
        <taxon>Streptophyta</taxon>
        <taxon>Embryophyta</taxon>
        <taxon>Tracheophyta</taxon>
        <taxon>Spermatophyta</taxon>
        <taxon>Magnoliopsida</taxon>
        <taxon>eudicotyledons</taxon>
        <taxon>Gunneridae</taxon>
        <taxon>Pentapetalae</taxon>
        <taxon>rosids</taxon>
        <taxon>fabids</taxon>
        <taxon>Malpighiales</taxon>
        <taxon>Salicaceae</taxon>
        <taxon>Saliceae</taxon>
        <taxon>Populus</taxon>
    </lineage>
</organism>
<evidence type="ECO:0000256" key="1">
    <source>
        <dbReference type="ARBA" id="ARBA00022614"/>
    </source>
</evidence>
<evidence type="ECO:0000313" key="4">
    <source>
        <dbReference type="EMBL" id="NUU83583.1"/>
    </source>
</evidence>
<keyword evidence="1" id="KW-0433">Leucine-rich repeat</keyword>
<dbReference type="Pfam" id="PF20160">
    <property type="entry name" value="C-JID"/>
    <property type="match status" value="1"/>
</dbReference>
<dbReference type="AlphaFoldDB" id="A0A6M2EE94"/>
<protein>
    <recommendedName>
        <fullName evidence="3">C-JID domain-containing protein</fullName>
    </recommendedName>
</protein>